<dbReference type="Gene3D" id="3.90.1200.10">
    <property type="match status" value="1"/>
</dbReference>
<evidence type="ECO:0000313" key="2">
    <source>
        <dbReference type="EMBL" id="KAK3905578.1"/>
    </source>
</evidence>
<reference evidence="2" key="1">
    <citation type="journal article" date="2023" name="Mol. Phylogenet. Evol.">
        <title>Genome-scale phylogeny and comparative genomics of the fungal order Sordariales.</title>
        <authorList>
            <person name="Hensen N."/>
            <person name="Bonometti L."/>
            <person name="Westerberg I."/>
            <person name="Brannstrom I.O."/>
            <person name="Guillou S."/>
            <person name="Cros-Aarteil S."/>
            <person name="Calhoun S."/>
            <person name="Haridas S."/>
            <person name="Kuo A."/>
            <person name="Mondo S."/>
            <person name="Pangilinan J."/>
            <person name="Riley R."/>
            <person name="LaButti K."/>
            <person name="Andreopoulos B."/>
            <person name="Lipzen A."/>
            <person name="Chen C."/>
            <person name="Yan M."/>
            <person name="Daum C."/>
            <person name="Ng V."/>
            <person name="Clum A."/>
            <person name="Steindorff A."/>
            <person name="Ohm R.A."/>
            <person name="Martin F."/>
            <person name="Silar P."/>
            <person name="Natvig D.O."/>
            <person name="Lalanne C."/>
            <person name="Gautier V."/>
            <person name="Ament-Velasquez S.L."/>
            <person name="Kruys A."/>
            <person name="Hutchinson M.I."/>
            <person name="Powell A.J."/>
            <person name="Barry K."/>
            <person name="Miller A.N."/>
            <person name="Grigoriev I.V."/>
            <person name="Debuchy R."/>
            <person name="Gladieux P."/>
            <person name="Hiltunen Thoren M."/>
            <person name="Johannesson H."/>
        </authorList>
    </citation>
    <scope>NUCLEOTIDE SEQUENCE</scope>
    <source>
        <strain evidence="2">CBS 103.79</strain>
    </source>
</reference>
<dbReference type="EMBL" id="MU855353">
    <property type="protein sequence ID" value="KAK3905578.1"/>
    <property type="molecule type" value="Genomic_DNA"/>
</dbReference>
<reference evidence="2" key="2">
    <citation type="submission" date="2023-05" db="EMBL/GenBank/DDBJ databases">
        <authorList>
            <consortium name="Lawrence Berkeley National Laboratory"/>
            <person name="Steindorff A."/>
            <person name="Hensen N."/>
            <person name="Bonometti L."/>
            <person name="Westerberg I."/>
            <person name="Brannstrom I.O."/>
            <person name="Guillou S."/>
            <person name="Cros-Aarteil S."/>
            <person name="Calhoun S."/>
            <person name="Haridas S."/>
            <person name="Kuo A."/>
            <person name="Mondo S."/>
            <person name="Pangilinan J."/>
            <person name="Riley R."/>
            <person name="Labutti K."/>
            <person name="Andreopoulos B."/>
            <person name="Lipzen A."/>
            <person name="Chen C."/>
            <person name="Yanf M."/>
            <person name="Daum C."/>
            <person name="Ng V."/>
            <person name="Clum A."/>
            <person name="Ohm R."/>
            <person name="Martin F."/>
            <person name="Silar P."/>
            <person name="Natvig D."/>
            <person name="Lalanne C."/>
            <person name="Gautier V."/>
            <person name="Ament-Velasquez S.L."/>
            <person name="Kruys A."/>
            <person name="Hutchinson M.I."/>
            <person name="Powell A.J."/>
            <person name="Barry K."/>
            <person name="Miller A.N."/>
            <person name="Grigoriev I.V."/>
            <person name="Debuchy R."/>
            <person name="Gladieux P."/>
            <person name="Thoren M.H."/>
            <person name="Johannesson H."/>
        </authorList>
    </citation>
    <scope>NUCLEOTIDE SEQUENCE</scope>
    <source>
        <strain evidence="2">CBS 103.79</strain>
    </source>
</reference>
<gene>
    <name evidence="2" type="ORF">C8A05DRAFT_30580</name>
</gene>
<evidence type="ECO:0000313" key="3">
    <source>
        <dbReference type="Proteomes" id="UP001303889"/>
    </source>
</evidence>
<dbReference type="PANTHER" id="PTHR21310:SF15">
    <property type="entry name" value="AMINOGLYCOSIDE PHOSPHOTRANSFERASE DOMAIN-CONTAINING PROTEIN"/>
    <property type="match status" value="1"/>
</dbReference>
<dbReference type="Pfam" id="PF01636">
    <property type="entry name" value="APH"/>
    <property type="match status" value="1"/>
</dbReference>
<dbReference type="InterPro" id="IPR051678">
    <property type="entry name" value="AGP_Transferase"/>
</dbReference>
<keyword evidence="3" id="KW-1185">Reference proteome</keyword>
<dbReference type="CDD" id="cd05120">
    <property type="entry name" value="APH_ChoK_like"/>
    <property type="match status" value="1"/>
</dbReference>
<accession>A0AAN6MSF7</accession>
<evidence type="ECO:0000259" key="1">
    <source>
        <dbReference type="Pfam" id="PF01636"/>
    </source>
</evidence>
<feature type="domain" description="Aminoglycoside phosphotransferase" evidence="1">
    <location>
        <begin position="56"/>
        <end position="259"/>
    </location>
</feature>
<dbReference type="AlphaFoldDB" id="A0AAN6MSF7"/>
<sequence length="281" mass="31154">MQSTTTTEPRLTSKPLPKWLKLHLAASNFVGRPSRLSVGNIIVLPFGKILKFDAPANEIAAMEFVRVNTTIPVPKILAIYDRQPSGTAHILMTQLPGIPLDTALPTLTPSQLTSIARQLASFITQLRALPPSQGPNGALHIGGTAPSTPGYDHRLGSQPWGPFPSFSAFHTFLRFGEPLADWEPAVAAVHARDYGVRFAHADLAPRNVLVDPREGRVTGVVDWEFAGWYPEYWEYTKMFYGGVRPGQEGWFEAVRGEVEEYEEERRAEEVVWMRAGPFGYG</sequence>
<dbReference type="InterPro" id="IPR011009">
    <property type="entry name" value="Kinase-like_dom_sf"/>
</dbReference>
<name>A0AAN6MSF7_9PEZI</name>
<organism evidence="2 3">
    <name type="scientific">Staphylotrichum tortipilum</name>
    <dbReference type="NCBI Taxonomy" id="2831512"/>
    <lineage>
        <taxon>Eukaryota</taxon>
        <taxon>Fungi</taxon>
        <taxon>Dikarya</taxon>
        <taxon>Ascomycota</taxon>
        <taxon>Pezizomycotina</taxon>
        <taxon>Sordariomycetes</taxon>
        <taxon>Sordariomycetidae</taxon>
        <taxon>Sordariales</taxon>
        <taxon>Chaetomiaceae</taxon>
        <taxon>Staphylotrichum</taxon>
    </lineage>
</organism>
<keyword evidence="2" id="KW-0418">Kinase</keyword>
<dbReference type="InterPro" id="IPR002575">
    <property type="entry name" value="Aminoglycoside_PTrfase"/>
</dbReference>
<protein>
    <submittedName>
        <fullName evidence="2">Kinase-like domain-containing protein</fullName>
    </submittedName>
</protein>
<dbReference type="SUPFAM" id="SSF56112">
    <property type="entry name" value="Protein kinase-like (PK-like)"/>
    <property type="match status" value="1"/>
</dbReference>
<comment type="caution">
    <text evidence="2">The sequence shown here is derived from an EMBL/GenBank/DDBJ whole genome shotgun (WGS) entry which is preliminary data.</text>
</comment>
<dbReference type="Proteomes" id="UP001303889">
    <property type="component" value="Unassembled WGS sequence"/>
</dbReference>
<proteinExistence type="predicted"/>
<keyword evidence="2" id="KW-0808">Transferase</keyword>
<dbReference type="GO" id="GO:0016301">
    <property type="term" value="F:kinase activity"/>
    <property type="evidence" value="ECO:0007669"/>
    <property type="project" value="UniProtKB-KW"/>
</dbReference>
<dbReference type="PANTHER" id="PTHR21310">
    <property type="entry name" value="AMINOGLYCOSIDE PHOSPHOTRANSFERASE-RELATED-RELATED"/>
    <property type="match status" value="1"/>
</dbReference>